<dbReference type="InParanoid" id="A0A2K3CXK4"/>
<feature type="compositionally biased region" description="Gly residues" evidence="7">
    <location>
        <begin position="720"/>
        <end position="739"/>
    </location>
</feature>
<dbReference type="GO" id="GO:0006811">
    <property type="term" value="P:monoatomic ion transport"/>
    <property type="evidence" value="ECO:0007669"/>
    <property type="project" value="UniProtKB-KW"/>
</dbReference>
<dbReference type="KEGG" id="cre:CHLRE_14g615800v5"/>
<dbReference type="PANTHER" id="PTHR31563">
    <property type="entry name" value="ION CHANNEL POLLUX-RELATED"/>
    <property type="match status" value="1"/>
</dbReference>
<dbReference type="RefSeq" id="XP_042916756.1">
    <property type="nucleotide sequence ID" value="XM_043070083.1"/>
</dbReference>
<organism evidence="10 11">
    <name type="scientific">Chlamydomonas reinhardtii</name>
    <name type="common">Chlamydomonas smithii</name>
    <dbReference type="NCBI Taxonomy" id="3055"/>
    <lineage>
        <taxon>Eukaryota</taxon>
        <taxon>Viridiplantae</taxon>
        <taxon>Chlorophyta</taxon>
        <taxon>core chlorophytes</taxon>
        <taxon>Chlorophyceae</taxon>
        <taxon>CS clade</taxon>
        <taxon>Chlamydomonadales</taxon>
        <taxon>Chlamydomonadaceae</taxon>
        <taxon>Chlamydomonas</taxon>
    </lineage>
</organism>
<reference evidence="10 11" key="1">
    <citation type="journal article" date="2007" name="Science">
        <title>The Chlamydomonas genome reveals the evolution of key animal and plant functions.</title>
        <authorList>
            <person name="Merchant S.S."/>
            <person name="Prochnik S.E."/>
            <person name="Vallon O."/>
            <person name="Harris E.H."/>
            <person name="Karpowicz S.J."/>
            <person name="Witman G.B."/>
            <person name="Terry A."/>
            <person name="Salamov A."/>
            <person name="Fritz-Laylin L.K."/>
            <person name="Marechal-Drouard L."/>
            <person name="Marshall W.F."/>
            <person name="Qu L.H."/>
            <person name="Nelson D.R."/>
            <person name="Sanderfoot A.A."/>
            <person name="Spalding M.H."/>
            <person name="Kapitonov V.V."/>
            <person name="Ren Q."/>
            <person name="Ferris P."/>
            <person name="Lindquist E."/>
            <person name="Shapiro H."/>
            <person name="Lucas S.M."/>
            <person name="Grimwood J."/>
            <person name="Schmutz J."/>
            <person name="Cardol P."/>
            <person name="Cerutti H."/>
            <person name="Chanfreau G."/>
            <person name="Chen C.L."/>
            <person name="Cognat V."/>
            <person name="Croft M.T."/>
            <person name="Dent R."/>
            <person name="Dutcher S."/>
            <person name="Fernandez E."/>
            <person name="Fukuzawa H."/>
            <person name="Gonzalez-Ballester D."/>
            <person name="Gonzalez-Halphen D."/>
            <person name="Hallmann A."/>
            <person name="Hanikenne M."/>
            <person name="Hippler M."/>
            <person name="Inwood W."/>
            <person name="Jabbari K."/>
            <person name="Kalanon M."/>
            <person name="Kuras R."/>
            <person name="Lefebvre P.A."/>
            <person name="Lemaire S.D."/>
            <person name="Lobanov A.V."/>
            <person name="Lohr M."/>
            <person name="Manuell A."/>
            <person name="Meier I."/>
            <person name="Mets L."/>
            <person name="Mittag M."/>
            <person name="Mittelmeier T."/>
            <person name="Moroney J.V."/>
            <person name="Moseley J."/>
            <person name="Napoli C."/>
            <person name="Nedelcu A.M."/>
            <person name="Niyogi K."/>
            <person name="Novoselov S.V."/>
            <person name="Paulsen I.T."/>
            <person name="Pazour G."/>
            <person name="Purton S."/>
            <person name="Ral J.P."/>
            <person name="Riano-Pachon D.M."/>
            <person name="Riekhof W."/>
            <person name="Rymarquis L."/>
            <person name="Schroda M."/>
            <person name="Stern D."/>
            <person name="Umen J."/>
            <person name="Willows R."/>
            <person name="Wilson N."/>
            <person name="Zimmer S.L."/>
            <person name="Allmer J."/>
            <person name="Balk J."/>
            <person name="Bisova K."/>
            <person name="Chen C.J."/>
            <person name="Elias M."/>
            <person name="Gendler K."/>
            <person name="Hauser C."/>
            <person name="Lamb M.R."/>
            <person name="Ledford H."/>
            <person name="Long J.C."/>
            <person name="Minagawa J."/>
            <person name="Page M.D."/>
            <person name="Pan J."/>
            <person name="Pootakham W."/>
            <person name="Roje S."/>
            <person name="Rose A."/>
            <person name="Stahlberg E."/>
            <person name="Terauchi A.M."/>
            <person name="Yang P."/>
            <person name="Ball S."/>
            <person name="Bowler C."/>
            <person name="Dieckmann C.L."/>
            <person name="Gladyshev V.N."/>
            <person name="Green P."/>
            <person name="Jorgensen R."/>
            <person name="Mayfield S."/>
            <person name="Mueller-Roeber B."/>
            <person name="Rajamani S."/>
            <person name="Sayre R.T."/>
            <person name="Brokstein P."/>
            <person name="Dubchak I."/>
            <person name="Goodstein D."/>
            <person name="Hornick L."/>
            <person name="Huang Y.W."/>
            <person name="Jhaveri J."/>
            <person name="Luo Y."/>
            <person name="Martinez D."/>
            <person name="Ngau W.C."/>
            <person name="Otillar B."/>
            <person name="Poliakov A."/>
            <person name="Porter A."/>
            <person name="Szajkowski L."/>
            <person name="Werner G."/>
            <person name="Zhou K."/>
            <person name="Grigoriev I.V."/>
            <person name="Rokhsar D.S."/>
            <person name="Grossman A.R."/>
        </authorList>
    </citation>
    <scope>NUCLEOTIDE SEQUENCE [LARGE SCALE GENOMIC DNA]</scope>
    <source>
        <strain evidence="11">CC-503</strain>
    </source>
</reference>
<evidence type="ECO:0000256" key="6">
    <source>
        <dbReference type="ARBA" id="ARBA00023136"/>
    </source>
</evidence>
<dbReference type="GO" id="GO:0012505">
    <property type="term" value="C:endomembrane system"/>
    <property type="evidence" value="ECO:0007669"/>
    <property type="project" value="UniProtKB-SubCell"/>
</dbReference>
<evidence type="ECO:0000313" key="11">
    <source>
        <dbReference type="Proteomes" id="UP000006906"/>
    </source>
</evidence>
<dbReference type="GeneID" id="5724561"/>
<dbReference type="Gene3D" id="3.40.50.720">
    <property type="entry name" value="NAD(P)-binding Rossmann-like Domain"/>
    <property type="match status" value="2"/>
</dbReference>
<feature type="region of interest" description="Disordered" evidence="7">
    <location>
        <begin position="716"/>
        <end position="742"/>
    </location>
</feature>
<dbReference type="Pfam" id="PF06241">
    <property type="entry name" value="Castor_Poll_mid"/>
    <property type="match status" value="1"/>
</dbReference>
<name>A0A2K3CXK4_CHLRE</name>
<keyword evidence="3 8" id="KW-0812">Transmembrane</keyword>
<evidence type="ECO:0000313" key="10">
    <source>
        <dbReference type="EMBL" id="PNW73024.1"/>
    </source>
</evidence>
<dbReference type="Gramene" id="PNW73024">
    <property type="protein sequence ID" value="PNW73024"/>
    <property type="gene ID" value="CHLRE_14g615800v5"/>
</dbReference>
<keyword evidence="4 8" id="KW-1133">Transmembrane helix</keyword>
<feature type="region of interest" description="Disordered" evidence="7">
    <location>
        <begin position="534"/>
        <end position="558"/>
    </location>
</feature>
<dbReference type="EMBL" id="CM008975">
    <property type="protein sequence ID" value="PNW73024.1"/>
    <property type="molecule type" value="Genomic_DNA"/>
</dbReference>
<dbReference type="STRING" id="3055.A0A2K3CXK4"/>
<keyword evidence="5" id="KW-0406">Ion transport</keyword>
<evidence type="ECO:0000256" key="4">
    <source>
        <dbReference type="ARBA" id="ARBA00022989"/>
    </source>
</evidence>
<dbReference type="InterPro" id="IPR010420">
    <property type="entry name" value="CASTOR/POLLUX/SYM8_dom"/>
</dbReference>
<gene>
    <name evidence="10" type="ORF">CHLRE_14g615800v5</name>
</gene>
<proteinExistence type="predicted"/>
<sequence>MQEFDASMRHGVAQARAQAATPHAIGAFMAAAFAVAALVARPYRHSAAPLASAHVAPAAPVAASPAASSATAQVGGGRAVLLASVSAAQASSPTAGLTQFGEMLAYVQYKVMQAMTLPTWGKILTVMAVALPILALGSGALCAITGEKPLAAVKRCYFILNNVPGADIAGEEDVRAAVLLNTMYIVGLLTFAVLIGVLGDDIGSAVEAARLGNTRVPERNHTVVLGHNRQLIEVLRQVAVVRADRGAAAFPGQLVVLSERDRAELEAELLEALGPAAAAAVVTRQGSPLKVADLQRVSAGHARTVILMAPDEEGGGGGEGAEAEAAEAEEGGSAHVLSAEAQQAVALAALHHLRQAALEAPGGSGLKGGAAQTVVVQQDSALDLLAHAWGTSEGAGASRLVASVSHLNNLARLQAQCAAQPGLSAVISCIMQQQPGLPEFYVQRVPEVVGLTYGETRRLFPRAVLAGFYDPRRAVVDRGAGVAGGSNAHLSAEERLDAEAAAVVLNPPDSSIILDRHSLILLADKSDDIKPLSPAAAARARAHHQQQQQQAAANSAAKASAKSAAQKAAAATIAGSRGAGAEAAVWGEWSEAAAGVPIKVVVLAFDGQSPEDLLEALADYCPAGSQAVVVAAEDSEAARGTQRSREEQAQLRTSTVAGDPRSRAGLSAAGVQGADAVILTGLDGVSSDQADAQALATLLQLQALMPHHNQLHRHFARQSGAGGGGGGGGGGSSNGGPSSGGVRPLHVVCGVADPRTREIMQSLVRVRGGGGGAGAGVGGAAAGRPLSLDIINADEMLAGVLTQVAAEPRLSGVFHELSSAEGVEVYMRTPGALGLPLGAPIAWDTIQDSGRAHNVTVIGVVRGSGVRAGAAAAPDDGPLVELGVPPGKAPALTLQPGDKLVVLAEEAR</sequence>
<feature type="domain" description="CASTOR/POLLUX/SYM8 ion channel conserved" evidence="9">
    <location>
        <begin position="411"/>
        <end position="468"/>
    </location>
</feature>
<dbReference type="AlphaFoldDB" id="A0A2K3CXK4"/>
<evidence type="ECO:0000256" key="8">
    <source>
        <dbReference type="SAM" id="Phobius"/>
    </source>
</evidence>
<dbReference type="PANTHER" id="PTHR31563:SF10">
    <property type="entry name" value="ION CHANNEL POLLUX-RELATED"/>
    <property type="match status" value="1"/>
</dbReference>
<keyword evidence="2" id="KW-0813">Transport</keyword>
<feature type="transmembrane region" description="Helical" evidence="8">
    <location>
        <begin position="123"/>
        <end position="145"/>
    </location>
</feature>
<comment type="subcellular location">
    <subcellularLocation>
        <location evidence="1">Endomembrane system</location>
        <topology evidence="1">Multi-pass membrane protein</topology>
    </subcellularLocation>
</comment>
<feature type="transmembrane region" description="Helical" evidence="8">
    <location>
        <begin position="20"/>
        <end position="40"/>
    </location>
</feature>
<evidence type="ECO:0000256" key="3">
    <source>
        <dbReference type="ARBA" id="ARBA00022692"/>
    </source>
</evidence>
<evidence type="ECO:0000256" key="1">
    <source>
        <dbReference type="ARBA" id="ARBA00004127"/>
    </source>
</evidence>
<keyword evidence="11" id="KW-1185">Reference proteome</keyword>
<dbReference type="Proteomes" id="UP000006906">
    <property type="component" value="Chromosome 14"/>
</dbReference>
<feature type="compositionally biased region" description="Low complexity" evidence="7">
    <location>
        <begin position="535"/>
        <end position="558"/>
    </location>
</feature>
<evidence type="ECO:0000256" key="7">
    <source>
        <dbReference type="SAM" id="MobiDB-lite"/>
    </source>
</evidence>
<keyword evidence="6 8" id="KW-0472">Membrane</keyword>
<protein>
    <recommendedName>
        <fullName evidence="9">CASTOR/POLLUX/SYM8 ion channel conserved domain-containing protein</fullName>
    </recommendedName>
</protein>
<evidence type="ECO:0000256" key="5">
    <source>
        <dbReference type="ARBA" id="ARBA00023065"/>
    </source>
</evidence>
<dbReference type="OrthoDB" id="414047at2759"/>
<evidence type="ECO:0000259" key="9">
    <source>
        <dbReference type="Pfam" id="PF06241"/>
    </source>
</evidence>
<accession>A0A2K3CXK4</accession>
<feature type="transmembrane region" description="Helical" evidence="8">
    <location>
        <begin position="178"/>
        <end position="198"/>
    </location>
</feature>
<feature type="region of interest" description="Disordered" evidence="7">
    <location>
        <begin position="637"/>
        <end position="667"/>
    </location>
</feature>
<dbReference type="InterPro" id="IPR044849">
    <property type="entry name" value="CASTOR/POLLUX/SYM8-like"/>
</dbReference>
<evidence type="ECO:0000256" key="2">
    <source>
        <dbReference type="ARBA" id="ARBA00022448"/>
    </source>
</evidence>